<keyword evidence="5 6" id="KW-0472">Membrane</keyword>
<dbReference type="OrthoDB" id="852402at2"/>
<evidence type="ECO:0000256" key="2">
    <source>
        <dbReference type="ARBA" id="ARBA00022475"/>
    </source>
</evidence>
<evidence type="ECO:0000256" key="4">
    <source>
        <dbReference type="ARBA" id="ARBA00022989"/>
    </source>
</evidence>
<feature type="domain" description="RDD" evidence="7">
    <location>
        <begin position="15"/>
        <end position="136"/>
    </location>
</feature>
<evidence type="ECO:0000313" key="9">
    <source>
        <dbReference type="Proteomes" id="UP000266292"/>
    </source>
</evidence>
<sequence>MQTTYTQSKNKAALADLGTRLMAFSLDVLLLLTLVAVTDFYTFSSNEQALLLKPERLLHLLLAWLYFAGTETCACQGTLGKHLMNLRVTDAAGDRLTIKAATIRFFARPVSALMLLFRFLTDSAYDSRRTFHDRLADSQVVER</sequence>
<evidence type="ECO:0000259" key="7">
    <source>
        <dbReference type="Pfam" id="PF06271"/>
    </source>
</evidence>
<dbReference type="Pfam" id="PF06271">
    <property type="entry name" value="RDD"/>
    <property type="match status" value="1"/>
</dbReference>
<dbReference type="Proteomes" id="UP000266292">
    <property type="component" value="Chromosome"/>
</dbReference>
<keyword evidence="3 6" id="KW-0812">Transmembrane</keyword>
<evidence type="ECO:0000256" key="6">
    <source>
        <dbReference type="SAM" id="Phobius"/>
    </source>
</evidence>
<accession>A0A1X9YTN8</accession>
<reference evidence="9" key="1">
    <citation type="submission" date="2017-05" db="EMBL/GenBank/DDBJ databases">
        <authorList>
            <person name="Ray J."/>
            <person name="Price M."/>
            <person name="Deutschbauer A."/>
        </authorList>
    </citation>
    <scope>NUCLEOTIDE SEQUENCE [LARGE SCALE GENOMIC DNA]</scope>
    <source>
        <strain evidence="9">DSM 19842</strain>
    </source>
</reference>
<gene>
    <name evidence="8" type="ORF">CA264_12630</name>
</gene>
<proteinExistence type="predicted"/>
<keyword evidence="2" id="KW-1003">Cell membrane</keyword>
<dbReference type="InterPro" id="IPR010432">
    <property type="entry name" value="RDD"/>
</dbReference>
<comment type="subcellular location">
    <subcellularLocation>
        <location evidence="1">Cell membrane</location>
        <topology evidence="1">Multi-pass membrane protein</topology>
    </subcellularLocation>
</comment>
<dbReference type="STRING" id="709015.GCA_000472485_02558"/>
<evidence type="ECO:0000313" key="8">
    <source>
        <dbReference type="EMBL" id="ARS36212.1"/>
    </source>
</evidence>
<protein>
    <submittedName>
        <fullName evidence="8">RDD family protein</fullName>
    </submittedName>
</protein>
<organism evidence="8 9">
    <name type="scientific">Pontibacter actiniarum</name>
    <dbReference type="NCBI Taxonomy" id="323450"/>
    <lineage>
        <taxon>Bacteria</taxon>
        <taxon>Pseudomonadati</taxon>
        <taxon>Bacteroidota</taxon>
        <taxon>Cytophagia</taxon>
        <taxon>Cytophagales</taxon>
        <taxon>Hymenobacteraceae</taxon>
        <taxon>Pontibacter</taxon>
    </lineage>
</organism>
<evidence type="ECO:0000256" key="5">
    <source>
        <dbReference type="ARBA" id="ARBA00023136"/>
    </source>
</evidence>
<keyword evidence="4 6" id="KW-1133">Transmembrane helix</keyword>
<dbReference type="InterPro" id="IPR051791">
    <property type="entry name" value="Pra-immunoreactive"/>
</dbReference>
<dbReference type="AlphaFoldDB" id="A0A1X9YTN8"/>
<dbReference type="EMBL" id="CP021235">
    <property type="protein sequence ID" value="ARS36212.1"/>
    <property type="molecule type" value="Genomic_DNA"/>
</dbReference>
<feature type="transmembrane region" description="Helical" evidence="6">
    <location>
        <begin position="61"/>
        <end position="80"/>
    </location>
</feature>
<dbReference type="KEGG" id="pact:CA264_12630"/>
<name>A0A1X9YTN8_9BACT</name>
<evidence type="ECO:0000256" key="1">
    <source>
        <dbReference type="ARBA" id="ARBA00004651"/>
    </source>
</evidence>
<dbReference type="PANTHER" id="PTHR36115">
    <property type="entry name" value="PROLINE-RICH ANTIGEN HOMOLOG-RELATED"/>
    <property type="match status" value="1"/>
</dbReference>
<keyword evidence="9" id="KW-1185">Reference proteome</keyword>
<feature type="transmembrane region" description="Helical" evidence="6">
    <location>
        <begin position="21"/>
        <end position="41"/>
    </location>
</feature>
<evidence type="ECO:0000256" key="3">
    <source>
        <dbReference type="ARBA" id="ARBA00022692"/>
    </source>
</evidence>
<dbReference type="RefSeq" id="WP_025607658.1">
    <property type="nucleotide sequence ID" value="NZ_CP021235.1"/>
</dbReference>
<dbReference type="GO" id="GO:0005886">
    <property type="term" value="C:plasma membrane"/>
    <property type="evidence" value="ECO:0007669"/>
    <property type="project" value="UniProtKB-SubCell"/>
</dbReference>